<name>A0A2U3DQU5_PURLI</name>
<evidence type="ECO:0000313" key="4">
    <source>
        <dbReference type="EMBL" id="PWI64621.1"/>
    </source>
</evidence>
<evidence type="ECO:0000256" key="2">
    <source>
        <dbReference type="SAM" id="MobiDB-lite"/>
    </source>
</evidence>
<feature type="region of interest" description="Disordered" evidence="2">
    <location>
        <begin position="138"/>
        <end position="160"/>
    </location>
</feature>
<organism evidence="4 5">
    <name type="scientific">Purpureocillium lilacinum</name>
    <name type="common">Paecilomyces lilacinus</name>
    <dbReference type="NCBI Taxonomy" id="33203"/>
    <lineage>
        <taxon>Eukaryota</taxon>
        <taxon>Fungi</taxon>
        <taxon>Dikarya</taxon>
        <taxon>Ascomycota</taxon>
        <taxon>Pezizomycotina</taxon>
        <taxon>Sordariomycetes</taxon>
        <taxon>Hypocreomycetidae</taxon>
        <taxon>Hypocreales</taxon>
        <taxon>Ophiocordycipitaceae</taxon>
        <taxon>Purpureocillium</taxon>
    </lineage>
</organism>
<dbReference type="CDD" id="cd09276">
    <property type="entry name" value="Rnase_HI_RT_non_LTR"/>
    <property type="match status" value="1"/>
</dbReference>
<dbReference type="AlphaFoldDB" id="A0A2U3DQU5"/>
<dbReference type="SUPFAM" id="SSF53098">
    <property type="entry name" value="Ribonuclease H-like"/>
    <property type="match status" value="1"/>
</dbReference>
<dbReference type="InterPro" id="IPR012337">
    <property type="entry name" value="RNaseH-like_sf"/>
</dbReference>
<dbReference type="GO" id="GO:0003676">
    <property type="term" value="F:nucleic acid binding"/>
    <property type="evidence" value="ECO:0007669"/>
    <property type="project" value="InterPro"/>
</dbReference>
<dbReference type="InterPro" id="IPR036397">
    <property type="entry name" value="RNaseH_sf"/>
</dbReference>
<gene>
    <name evidence="4" type="ORF">PCL_09478</name>
</gene>
<feature type="region of interest" description="Disordered" evidence="2">
    <location>
        <begin position="82"/>
        <end position="109"/>
    </location>
</feature>
<dbReference type="PANTHER" id="PTHR10642:SF25">
    <property type="entry name" value="RNASE H TYPE-1 DOMAIN-CONTAINING PROTEIN"/>
    <property type="match status" value="1"/>
</dbReference>
<dbReference type="PANTHER" id="PTHR10642">
    <property type="entry name" value="RIBONUCLEASE H1"/>
    <property type="match status" value="1"/>
</dbReference>
<dbReference type="Pfam" id="PF00075">
    <property type="entry name" value="RNase_H"/>
    <property type="match status" value="1"/>
</dbReference>
<protein>
    <recommendedName>
        <fullName evidence="3">RNase H type-1 domain-containing protein</fullName>
    </recommendedName>
</protein>
<sequence>MASRRLFSATMEGLGVAANIATILDLSTRIASPCLQHSKEVKNPKHDIAKLRRHVLDIQHAAEAIHALLGRPSSRGLMVQEPAKDATGAAQLERRDRKAAHKPATTGNTPVPVIYETRCVAEWWPADMDDRRKSLTDQAKGVGRKKALATKASTSQRGALERPQKPLATLFLRHRDGALALGNQWTAVGHAWQGHQPFGDPEDRAAALWCTAASKLSANQPIWHVDECRTGITADHPGPDYQDPGFHTPRKLVRAPFGDLCALRYLSGFPTHPYLGAQRVLTRYRTPVWPVYDHLLAAASAQGTIQAKWKTSLEASHNSRVVMPRNESPANTVMRDVVSGDDSGVYHLLISSLPFGTRWQTFKDWVREGGCEVDHVEVFQKSTNGWVRLIGRENFDLALRSVEAFSGRTKRTAFAASVSTHAEVRLFSLLAKPKMAFVDGDHRTELRASQCPSTTIPRLHSQPVMHSTPVGNAMAPICTSSHRVHTSPVELQDCTYTVTVDMPRPMTGFPFKYGLPHAVSPRFCETPPASSGIHCIPPLSTSKLANWHHEGSNASGRSGRVSYGDAAPTRAMAAGPNYNMPQRADDGYYTLRPLSPTSVACRERLKGAGSSERPLEHNCNPPVMVNTKGAPAQVVRTRNIPAPTKYAPPIEETAAEARKRHLALLRQEKAALHIYIDGSGINGQIDAATVCLTIQQTRSSYMGTEDVLTVYAGELQGISLALDIAQRDRADGFRRNKVIIYTDNQAAIRSSAKLKGKSGAYLLKKIVSQTATLHEHNLPIEIRWVPAHTGVQGNEDADRAAKEATGWRERGATGSRAETPAEVYFFRSTQKTWTHKEAYKAWAARWAAEKRGRTEYHCTPNRPKRSNGYMTD</sequence>
<dbReference type="GO" id="GO:0043137">
    <property type="term" value="P:DNA replication, removal of RNA primer"/>
    <property type="evidence" value="ECO:0007669"/>
    <property type="project" value="TreeGrafter"/>
</dbReference>
<dbReference type="EMBL" id="LCWV01000051">
    <property type="protein sequence ID" value="PWI64621.1"/>
    <property type="molecule type" value="Genomic_DNA"/>
</dbReference>
<proteinExistence type="inferred from homology"/>
<evidence type="ECO:0000256" key="1">
    <source>
        <dbReference type="ARBA" id="ARBA00005300"/>
    </source>
</evidence>
<dbReference type="GO" id="GO:0004523">
    <property type="term" value="F:RNA-DNA hybrid ribonuclease activity"/>
    <property type="evidence" value="ECO:0007669"/>
    <property type="project" value="InterPro"/>
</dbReference>
<comment type="caution">
    <text evidence="4">The sequence shown here is derived from an EMBL/GenBank/DDBJ whole genome shotgun (WGS) entry which is preliminary data.</text>
</comment>
<evidence type="ECO:0000259" key="3">
    <source>
        <dbReference type="PROSITE" id="PS50879"/>
    </source>
</evidence>
<dbReference type="InterPro" id="IPR050092">
    <property type="entry name" value="RNase_H"/>
</dbReference>
<evidence type="ECO:0000313" key="5">
    <source>
        <dbReference type="Proteomes" id="UP000245956"/>
    </source>
</evidence>
<dbReference type="InterPro" id="IPR002156">
    <property type="entry name" value="RNaseH_domain"/>
</dbReference>
<dbReference type="Gene3D" id="3.30.420.10">
    <property type="entry name" value="Ribonuclease H-like superfamily/Ribonuclease H"/>
    <property type="match status" value="1"/>
</dbReference>
<feature type="domain" description="RNase H type-1" evidence="3">
    <location>
        <begin position="668"/>
        <end position="806"/>
    </location>
</feature>
<reference evidence="4 5" key="1">
    <citation type="journal article" date="2016" name="Front. Microbiol.">
        <title>Genome and transcriptome sequences reveal the specific parasitism of the nematophagous Purpureocillium lilacinum 36-1.</title>
        <authorList>
            <person name="Xie J."/>
            <person name="Li S."/>
            <person name="Mo C."/>
            <person name="Xiao X."/>
            <person name="Peng D."/>
            <person name="Wang G."/>
            <person name="Xiao Y."/>
        </authorList>
    </citation>
    <scope>NUCLEOTIDE SEQUENCE [LARGE SCALE GENOMIC DNA]</scope>
    <source>
        <strain evidence="4 5">36-1</strain>
    </source>
</reference>
<accession>A0A2U3DQU5</accession>
<dbReference type="PROSITE" id="PS50879">
    <property type="entry name" value="RNASE_H_1"/>
    <property type="match status" value="1"/>
</dbReference>
<dbReference type="Proteomes" id="UP000245956">
    <property type="component" value="Unassembled WGS sequence"/>
</dbReference>
<comment type="similarity">
    <text evidence="1">Belongs to the RNase H family.</text>
</comment>